<dbReference type="AlphaFoldDB" id="A0A936YVY6"/>
<reference evidence="1 2" key="1">
    <citation type="journal article" date="2017" name="Int. J. Syst. Evol. Microbiol.">
        <title>Ramlibacter monticola sp. nov., isolated from forest soil.</title>
        <authorList>
            <person name="Chaudhary D.K."/>
            <person name="Kim J."/>
        </authorList>
    </citation>
    <scope>NUCLEOTIDE SEQUENCE [LARGE SCALE GENOMIC DNA]</scope>
    <source>
        <strain evidence="1 2">KACC 19175</strain>
    </source>
</reference>
<dbReference type="RefSeq" id="WP_201673169.1">
    <property type="nucleotide sequence ID" value="NZ_JAEQNE010000001.1"/>
</dbReference>
<sequence>MIRAAARFFRLLPVQLELAHLKWARSELPVHHRDLPCVLARIAELEDRCAR</sequence>
<gene>
    <name evidence="1" type="ORF">JJ685_05405</name>
</gene>
<protein>
    <submittedName>
        <fullName evidence="1">Uncharacterized protein</fullName>
    </submittedName>
</protein>
<evidence type="ECO:0000313" key="2">
    <source>
        <dbReference type="Proteomes" id="UP000599109"/>
    </source>
</evidence>
<evidence type="ECO:0000313" key="1">
    <source>
        <dbReference type="EMBL" id="MBL0390575.1"/>
    </source>
</evidence>
<organism evidence="1 2">
    <name type="scientific">Ramlibacter monticola</name>
    <dbReference type="NCBI Taxonomy" id="1926872"/>
    <lineage>
        <taxon>Bacteria</taxon>
        <taxon>Pseudomonadati</taxon>
        <taxon>Pseudomonadota</taxon>
        <taxon>Betaproteobacteria</taxon>
        <taxon>Burkholderiales</taxon>
        <taxon>Comamonadaceae</taxon>
        <taxon>Ramlibacter</taxon>
    </lineage>
</organism>
<proteinExistence type="predicted"/>
<comment type="caution">
    <text evidence="1">The sequence shown here is derived from an EMBL/GenBank/DDBJ whole genome shotgun (WGS) entry which is preliminary data.</text>
</comment>
<dbReference type="EMBL" id="JAEQNE010000001">
    <property type="protein sequence ID" value="MBL0390575.1"/>
    <property type="molecule type" value="Genomic_DNA"/>
</dbReference>
<accession>A0A936YVY6</accession>
<name>A0A936YVY6_9BURK</name>
<keyword evidence="2" id="KW-1185">Reference proteome</keyword>
<dbReference type="Proteomes" id="UP000599109">
    <property type="component" value="Unassembled WGS sequence"/>
</dbReference>